<protein>
    <recommendedName>
        <fullName evidence="6">SWIM-type domain-containing protein</fullName>
    </recommendedName>
</protein>
<comment type="caution">
    <text evidence="7">The sequence shown here is derived from an EMBL/GenBank/DDBJ whole genome shotgun (WGS) entry which is preliminary data.</text>
</comment>
<gene>
    <name evidence="7" type="ORF">Slati_1144800</name>
</gene>
<organism evidence="7">
    <name type="scientific">Sesamum latifolium</name>
    <dbReference type="NCBI Taxonomy" id="2727402"/>
    <lineage>
        <taxon>Eukaryota</taxon>
        <taxon>Viridiplantae</taxon>
        <taxon>Streptophyta</taxon>
        <taxon>Embryophyta</taxon>
        <taxon>Tracheophyta</taxon>
        <taxon>Spermatophyta</taxon>
        <taxon>Magnoliopsida</taxon>
        <taxon>eudicotyledons</taxon>
        <taxon>Gunneridae</taxon>
        <taxon>Pentapetalae</taxon>
        <taxon>asterids</taxon>
        <taxon>lamiids</taxon>
        <taxon>Lamiales</taxon>
        <taxon>Pedaliaceae</taxon>
        <taxon>Sesamum</taxon>
    </lineage>
</organism>
<evidence type="ECO:0000256" key="1">
    <source>
        <dbReference type="ARBA" id="ARBA00022723"/>
    </source>
</evidence>
<keyword evidence="1" id="KW-0479">Metal-binding</keyword>
<evidence type="ECO:0000256" key="2">
    <source>
        <dbReference type="ARBA" id="ARBA00022771"/>
    </source>
</evidence>
<reference evidence="7" key="1">
    <citation type="submission" date="2020-06" db="EMBL/GenBank/DDBJ databases">
        <authorList>
            <person name="Li T."/>
            <person name="Hu X."/>
            <person name="Zhang T."/>
            <person name="Song X."/>
            <person name="Zhang H."/>
            <person name="Dai N."/>
            <person name="Sheng W."/>
            <person name="Hou X."/>
            <person name="Wei L."/>
        </authorList>
    </citation>
    <scope>NUCLEOTIDE SEQUENCE</scope>
    <source>
        <strain evidence="7">KEN1</strain>
        <tissue evidence="7">Leaf</tissue>
    </source>
</reference>
<dbReference type="InterPro" id="IPR007527">
    <property type="entry name" value="Znf_SWIM"/>
</dbReference>
<dbReference type="AlphaFoldDB" id="A0AAW2XFQ0"/>
<keyword evidence="2 4" id="KW-0863">Zinc-finger</keyword>
<keyword evidence="3" id="KW-0862">Zinc</keyword>
<dbReference type="Pfam" id="PF04434">
    <property type="entry name" value="SWIM"/>
    <property type="match status" value="1"/>
</dbReference>
<evidence type="ECO:0000313" key="7">
    <source>
        <dbReference type="EMBL" id="KAL0451667.1"/>
    </source>
</evidence>
<dbReference type="SMART" id="SM00575">
    <property type="entry name" value="ZnF_PMZ"/>
    <property type="match status" value="1"/>
</dbReference>
<feature type="domain" description="SWIM-type" evidence="6">
    <location>
        <begin position="134"/>
        <end position="166"/>
    </location>
</feature>
<dbReference type="InterPro" id="IPR006564">
    <property type="entry name" value="Znf_PMZ"/>
</dbReference>
<evidence type="ECO:0000256" key="4">
    <source>
        <dbReference type="PROSITE-ProRule" id="PRU00325"/>
    </source>
</evidence>
<dbReference type="GO" id="GO:0008270">
    <property type="term" value="F:zinc ion binding"/>
    <property type="evidence" value="ECO:0007669"/>
    <property type="project" value="UniProtKB-KW"/>
</dbReference>
<sequence length="256" mass="28437">MVEGVFDDKVARKAATTSPQAVSVIGPRAISPWLQSVSCAAYLSRRHSIVLNVPFPPCAAPLWVAGAGWTLKHTLCPTSYARLHMLRLLAHMVSSPDLLDAEHTVGMRPSASVCPGKQADDYHYEIMCFDGSRVSVYLARHSCACKKWDLTGISCKHALGAVLSKVHDPEDYVYQNYKVETFLRVYAPAMKHVNGPDLWKKTVYVPPLPPNFGRGVGRPPKARRREDDELVGKQKKKGKKKKEPNQNEKTTSNCKV</sequence>
<dbReference type="PROSITE" id="PS50966">
    <property type="entry name" value="ZF_SWIM"/>
    <property type="match status" value="1"/>
</dbReference>
<proteinExistence type="predicted"/>
<evidence type="ECO:0000256" key="3">
    <source>
        <dbReference type="ARBA" id="ARBA00022833"/>
    </source>
</evidence>
<feature type="compositionally biased region" description="Basic residues" evidence="5">
    <location>
        <begin position="233"/>
        <end position="242"/>
    </location>
</feature>
<evidence type="ECO:0000259" key="6">
    <source>
        <dbReference type="PROSITE" id="PS50966"/>
    </source>
</evidence>
<name>A0AAW2XFQ0_9LAMI</name>
<feature type="region of interest" description="Disordered" evidence="5">
    <location>
        <begin position="210"/>
        <end position="256"/>
    </location>
</feature>
<dbReference type="EMBL" id="JACGWN010000004">
    <property type="protein sequence ID" value="KAL0451667.1"/>
    <property type="molecule type" value="Genomic_DNA"/>
</dbReference>
<reference evidence="7" key="2">
    <citation type="journal article" date="2024" name="Plant">
        <title>Genomic evolution and insights into agronomic trait innovations of Sesamum species.</title>
        <authorList>
            <person name="Miao H."/>
            <person name="Wang L."/>
            <person name="Qu L."/>
            <person name="Liu H."/>
            <person name="Sun Y."/>
            <person name="Le M."/>
            <person name="Wang Q."/>
            <person name="Wei S."/>
            <person name="Zheng Y."/>
            <person name="Lin W."/>
            <person name="Duan Y."/>
            <person name="Cao H."/>
            <person name="Xiong S."/>
            <person name="Wang X."/>
            <person name="Wei L."/>
            <person name="Li C."/>
            <person name="Ma Q."/>
            <person name="Ju M."/>
            <person name="Zhao R."/>
            <person name="Li G."/>
            <person name="Mu C."/>
            <person name="Tian Q."/>
            <person name="Mei H."/>
            <person name="Zhang T."/>
            <person name="Gao T."/>
            <person name="Zhang H."/>
        </authorList>
    </citation>
    <scope>NUCLEOTIDE SEQUENCE</scope>
    <source>
        <strain evidence="7">KEN1</strain>
    </source>
</reference>
<evidence type="ECO:0000256" key="5">
    <source>
        <dbReference type="SAM" id="MobiDB-lite"/>
    </source>
</evidence>
<accession>A0AAW2XFQ0</accession>